<organism evidence="5 6">
    <name type="scientific">Bremia lactucae</name>
    <name type="common">Lettuce downy mildew</name>
    <dbReference type="NCBI Taxonomy" id="4779"/>
    <lineage>
        <taxon>Eukaryota</taxon>
        <taxon>Sar</taxon>
        <taxon>Stramenopiles</taxon>
        <taxon>Oomycota</taxon>
        <taxon>Peronosporomycetes</taxon>
        <taxon>Peronosporales</taxon>
        <taxon>Peronosporaceae</taxon>
        <taxon>Bremia</taxon>
    </lineage>
</organism>
<dbReference type="AlphaFoldDB" id="A0A976FK85"/>
<dbReference type="Gene3D" id="1.10.720.30">
    <property type="entry name" value="SAP domain"/>
    <property type="match status" value="1"/>
</dbReference>
<feature type="region of interest" description="Disordered" evidence="2">
    <location>
        <begin position="53"/>
        <end position="73"/>
    </location>
</feature>
<dbReference type="SMART" id="SM00513">
    <property type="entry name" value="SAP"/>
    <property type="match status" value="1"/>
</dbReference>
<dbReference type="PROSITE" id="PS50800">
    <property type="entry name" value="SAP"/>
    <property type="match status" value="1"/>
</dbReference>
<accession>A0A976FK85</accession>
<dbReference type="Gene3D" id="1.10.238.10">
    <property type="entry name" value="EF-hand"/>
    <property type="match status" value="1"/>
</dbReference>
<dbReference type="InterPro" id="IPR042460">
    <property type="entry name" value="DCN1-like_PONY"/>
</dbReference>
<dbReference type="GO" id="GO:0005886">
    <property type="term" value="C:plasma membrane"/>
    <property type="evidence" value="ECO:0007669"/>
    <property type="project" value="UniProtKB-ARBA"/>
</dbReference>
<dbReference type="InterPro" id="IPR005176">
    <property type="entry name" value="PONY_dom"/>
</dbReference>
<dbReference type="Pfam" id="PF03556">
    <property type="entry name" value="Cullin_binding"/>
    <property type="match status" value="1"/>
</dbReference>
<dbReference type="PROSITE" id="PS51229">
    <property type="entry name" value="DCUN1"/>
    <property type="match status" value="1"/>
</dbReference>
<dbReference type="GO" id="GO:0000151">
    <property type="term" value="C:ubiquitin ligase complex"/>
    <property type="evidence" value="ECO:0007669"/>
    <property type="project" value="TreeGrafter"/>
</dbReference>
<dbReference type="PANTHER" id="PTHR12281">
    <property type="entry name" value="RP42 RELATED"/>
    <property type="match status" value="1"/>
</dbReference>
<dbReference type="GO" id="GO:0045116">
    <property type="term" value="P:protein neddylation"/>
    <property type="evidence" value="ECO:0007669"/>
    <property type="project" value="TreeGrafter"/>
</dbReference>
<dbReference type="InterPro" id="IPR014764">
    <property type="entry name" value="DCN-prot"/>
</dbReference>
<sequence length="301" mass="34405">MNLSNLRVKELTEICRKFGLRTSGRKADLVDRIQSNATYQADVAAMATMDISNEGSQCGSKRESTEYPISNKKPRNYEEDDAIIDAEFVRFQDFEAETAIISDDGILALCDELGIDAQDPVMLALSCAMDAATMGVYTQTEFRRGMHRLYCNTIQDLRAALPVLRTQLRNRAELATIYAFTFGFAKDPTQKSLSLDMAIELWDLLLCGHFPWRRHWLQYVRENSRSVVSKDLWLQVLDFGQQIQPDLKNYDENGAWPVLLDDFAAYMQERISKRGISMVTQDEELLFRDHGKSPESMNVDE</sequence>
<protein>
    <recommendedName>
        <fullName evidence="1">Defective in cullin neddylation protein</fullName>
    </recommendedName>
</protein>
<dbReference type="GO" id="GO:0097602">
    <property type="term" value="F:cullin family protein binding"/>
    <property type="evidence" value="ECO:0007669"/>
    <property type="project" value="TreeGrafter"/>
</dbReference>
<evidence type="ECO:0000259" key="3">
    <source>
        <dbReference type="PROSITE" id="PS50800"/>
    </source>
</evidence>
<dbReference type="GeneID" id="94350479"/>
<comment type="caution">
    <text evidence="5">The sequence shown here is derived from an EMBL/GenBank/DDBJ whole genome shotgun (WGS) entry which is preliminary data.</text>
</comment>
<proteinExistence type="predicted"/>
<dbReference type="EMBL" id="SHOA02000003">
    <property type="protein sequence ID" value="TDH68347.1"/>
    <property type="molecule type" value="Genomic_DNA"/>
</dbReference>
<dbReference type="GO" id="GO:0031624">
    <property type="term" value="F:ubiquitin conjugating enzyme binding"/>
    <property type="evidence" value="ECO:0007669"/>
    <property type="project" value="TreeGrafter"/>
</dbReference>
<feature type="domain" description="SAP" evidence="3">
    <location>
        <begin position="3"/>
        <end position="37"/>
    </location>
</feature>
<dbReference type="GO" id="GO:0032182">
    <property type="term" value="F:ubiquitin-like protein binding"/>
    <property type="evidence" value="ECO:0007669"/>
    <property type="project" value="TreeGrafter"/>
</dbReference>
<evidence type="ECO:0000256" key="2">
    <source>
        <dbReference type="SAM" id="MobiDB-lite"/>
    </source>
</evidence>
<dbReference type="PANTHER" id="PTHR12281:SF31">
    <property type="entry name" value="DCN1-LIKE PROTEIN 3"/>
    <property type="match status" value="1"/>
</dbReference>
<gene>
    <name evidence="5" type="ORF">CCR75_006740</name>
</gene>
<evidence type="ECO:0000259" key="4">
    <source>
        <dbReference type="PROSITE" id="PS51229"/>
    </source>
</evidence>
<dbReference type="KEGG" id="blac:94350479"/>
<dbReference type="FunFam" id="1.10.238.200:FF:000003">
    <property type="entry name" value="DCN1-like protein 3"/>
    <property type="match status" value="1"/>
</dbReference>
<dbReference type="SUPFAM" id="SSF68906">
    <property type="entry name" value="SAP domain"/>
    <property type="match status" value="1"/>
</dbReference>
<evidence type="ECO:0000313" key="6">
    <source>
        <dbReference type="Proteomes" id="UP000294530"/>
    </source>
</evidence>
<dbReference type="RefSeq" id="XP_067817846.1">
    <property type="nucleotide sequence ID" value="XM_067964808.1"/>
</dbReference>
<name>A0A976FK85_BRELC</name>
<evidence type="ECO:0000256" key="1">
    <source>
        <dbReference type="RuleBase" id="RU410713"/>
    </source>
</evidence>
<dbReference type="Proteomes" id="UP000294530">
    <property type="component" value="Unassembled WGS sequence"/>
</dbReference>
<comment type="function">
    <text evidence="1">Neddylation of cullins play an essential role in the regulation of SCF-type complexes activity.</text>
</comment>
<reference evidence="5 6" key="1">
    <citation type="journal article" date="2021" name="Genome Biol.">
        <title>AFLAP: assembly-free linkage analysis pipeline using k-mers from genome sequencing data.</title>
        <authorList>
            <person name="Fletcher K."/>
            <person name="Zhang L."/>
            <person name="Gil J."/>
            <person name="Han R."/>
            <person name="Cavanaugh K."/>
            <person name="Michelmore R."/>
        </authorList>
    </citation>
    <scope>NUCLEOTIDE SEQUENCE [LARGE SCALE GENOMIC DNA]</scope>
    <source>
        <strain evidence="5 6">SF5</strain>
    </source>
</reference>
<feature type="domain" description="DCUN1" evidence="4">
    <location>
        <begin position="79"/>
        <end position="268"/>
    </location>
</feature>
<keyword evidence="6" id="KW-1185">Reference proteome</keyword>
<dbReference type="Gene3D" id="1.10.238.200">
    <property type="entry name" value="Cullin, PONY binding domain"/>
    <property type="match status" value="1"/>
</dbReference>
<evidence type="ECO:0000313" key="5">
    <source>
        <dbReference type="EMBL" id="TDH68347.1"/>
    </source>
</evidence>
<dbReference type="Pfam" id="PF02037">
    <property type="entry name" value="SAP"/>
    <property type="match status" value="1"/>
</dbReference>
<dbReference type="InterPro" id="IPR036361">
    <property type="entry name" value="SAP_dom_sf"/>
</dbReference>
<dbReference type="InterPro" id="IPR003034">
    <property type="entry name" value="SAP_dom"/>
</dbReference>